<gene>
    <name evidence="2" type="ORF">SD71_03750</name>
</gene>
<evidence type="ECO:0000256" key="1">
    <source>
        <dbReference type="SAM" id="Phobius"/>
    </source>
</evidence>
<keyword evidence="1" id="KW-1133">Transmembrane helix</keyword>
<protein>
    <recommendedName>
        <fullName evidence="4">ABC transporter permease</fullName>
    </recommendedName>
</protein>
<proteinExistence type="predicted"/>
<dbReference type="PANTHER" id="PTHR37305:SF1">
    <property type="entry name" value="MEMBRANE PROTEIN"/>
    <property type="match status" value="1"/>
</dbReference>
<name>A0ABR5A7Q9_9BACL</name>
<keyword evidence="1" id="KW-0472">Membrane</keyword>
<dbReference type="Pfam" id="PF12730">
    <property type="entry name" value="ABC2_membrane_4"/>
    <property type="match status" value="1"/>
</dbReference>
<feature type="transmembrane region" description="Helical" evidence="1">
    <location>
        <begin position="21"/>
        <end position="44"/>
    </location>
</feature>
<feature type="transmembrane region" description="Helical" evidence="1">
    <location>
        <begin position="111"/>
        <end position="133"/>
    </location>
</feature>
<dbReference type="EMBL" id="JXAL01000002">
    <property type="protein sequence ID" value="KIL37091.1"/>
    <property type="molecule type" value="Genomic_DNA"/>
</dbReference>
<dbReference type="PANTHER" id="PTHR37305">
    <property type="entry name" value="INTEGRAL MEMBRANE PROTEIN-RELATED"/>
    <property type="match status" value="1"/>
</dbReference>
<dbReference type="Proteomes" id="UP000054526">
    <property type="component" value="Unassembled WGS sequence"/>
</dbReference>
<evidence type="ECO:0000313" key="2">
    <source>
        <dbReference type="EMBL" id="KIL37091.1"/>
    </source>
</evidence>
<reference evidence="2 3" key="1">
    <citation type="submission" date="2014-12" db="EMBL/GenBank/DDBJ databases">
        <title>Draft genome sequence of Cohnella kolymensis strain B-2846.</title>
        <authorList>
            <person name="Karlyshev A.V."/>
            <person name="Kudryashova E.B."/>
        </authorList>
    </citation>
    <scope>NUCLEOTIDE SEQUENCE [LARGE SCALE GENOMIC DNA]</scope>
    <source>
        <strain evidence="2 3">VKM B-2846</strain>
    </source>
</reference>
<keyword evidence="3" id="KW-1185">Reference proteome</keyword>
<comment type="caution">
    <text evidence="2">The sequence shown here is derived from an EMBL/GenBank/DDBJ whole genome shotgun (WGS) entry which is preliminary data.</text>
</comment>
<organism evidence="2 3">
    <name type="scientific">Cohnella kolymensis</name>
    <dbReference type="NCBI Taxonomy" id="1590652"/>
    <lineage>
        <taxon>Bacteria</taxon>
        <taxon>Bacillati</taxon>
        <taxon>Bacillota</taxon>
        <taxon>Bacilli</taxon>
        <taxon>Bacillales</taxon>
        <taxon>Paenibacillaceae</taxon>
        <taxon>Cohnella</taxon>
    </lineage>
</organism>
<feature type="transmembrane region" description="Helical" evidence="1">
    <location>
        <begin position="145"/>
        <end position="169"/>
    </location>
</feature>
<feature type="transmembrane region" description="Helical" evidence="1">
    <location>
        <begin position="181"/>
        <end position="202"/>
    </location>
</feature>
<dbReference type="RefSeq" id="WP_041059886.1">
    <property type="nucleotide sequence ID" value="NZ_JXAL01000002.1"/>
</dbReference>
<sequence>MHSLYASVWNETLKIAYKKKTLFFMIMTLIIPAGAALLLANVQGNLGISAVSSSDFPIVMLNLFTAIFLPLFVFMGAADHFSGEISDRTLKVILTRPISRFKVFAAKQISLAMYIAAYLLIALIASVVSAFFLSGVMSGFAVLDWLIAYGTAFVPLAVLSITAVLLAQFFTSSSGALTISILLYIAAKVGAFFFPQALTYSPTSYMDWHMLWLGRPMPSGELWSICMFLLACSILFFTAGFYLFDKKEL</sequence>
<accession>A0ABR5A7Q9</accession>
<feature type="transmembrane region" description="Helical" evidence="1">
    <location>
        <begin position="56"/>
        <end position="78"/>
    </location>
</feature>
<keyword evidence="1" id="KW-0812">Transmembrane</keyword>
<evidence type="ECO:0000313" key="3">
    <source>
        <dbReference type="Proteomes" id="UP000054526"/>
    </source>
</evidence>
<evidence type="ECO:0008006" key="4">
    <source>
        <dbReference type="Google" id="ProtNLM"/>
    </source>
</evidence>
<feature type="transmembrane region" description="Helical" evidence="1">
    <location>
        <begin position="222"/>
        <end position="244"/>
    </location>
</feature>